<evidence type="ECO:0000313" key="1">
    <source>
        <dbReference type="EMBL" id="KKL88571.1"/>
    </source>
</evidence>
<dbReference type="GO" id="GO:0050660">
    <property type="term" value="F:flavin adenine dinucleotide binding"/>
    <property type="evidence" value="ECO:0007669"/>
    <property type="project" value="InterPro"/>
</dbReference>
<sequence>SAAIVGKTQFVEHPVYKIPADGTDVERLGALAAKGCYDSFGKEGRACVANQEEIIEHRHGSVLEHSYVSLFIEGVTRALTLELNRHRMFSISQRSTRYTKEEDSAIVLEPYYASLWHRYHLGWDEANDTLVIPSQYENFDLQIIPDESAYPTDLFLLMVFLKQCRSAVHEYKRQVTLLSELNPEKLKGFALRKWARGKARNVLPHALETRGTWTMNFRAWRWFIEVRSGRHAEPEIRRLAEKVLSILRPIAPIYFDDFQLVGIYDGIPEYAPLHSKI</sequence>
<proteinExistence type="predicted"/>
<accession>A0A0F9GDI1</accession>
<dbReference type="InterPro" id="IPR003669">
    <property type="entry name" value="Thymidylate_synthase_ThyX"/>
</dbReference>
<gene>
    <name evidence="1" type="ORF">LCGC14_1923330</name>
</gene>
<protein>
    <recommendedName>
        <fullName evidence="2">Thymidylate synthase (FAD)</fullName>
    </recommendedName>
</protein>
<dbReference type="GO" id="GO:0006231">
    <property type="term" value="P:dTMP biosynthetic process"/>
    <property type="evidence" value="ECO:0007669"/>
    <property type="project" value="InterPro"/>
</dbReference>
<dbReference type="NCBIfam" id="TIGR02170">
    <property type="entry name" value="thyX"/>
    <property type="match status" value="1"/>
</dbReference>
<dbReference type="InterPro" id="IPR036098">
    <property type="entry name" value="Thymidylate_synthase_ThyX_sf"/>
</dbReference>
<feature type="non-terminal residue" evidence="1">
    <location>
        <position position="1"/>
    </location>
</feature>
<dbReference type="Pfam" id="PF02511">
    <property type="entry name" value="Thy1"/>
    <property type="match status" value="1"/>
</dbReference>
<dbReference type="EMBL" id="LAZR01020528">
    <property type="protein sequence ID" value="KKL88571.1"/>
    <property type="molecule type" value="Genomic_DNA"/>
</dbReference>
<dbReference type="GO" id="GO:0070402">
    <property type="term" value="F:NADPH binding"/>
    <property type="evidence" value="ECO:0007669"/>
    <property type="project" value="TreeGrafter"/>
</dbReference>
<dbReference type="AlphaFoldDB" id="A0A0F9GDI1"/>
<dbReference type="SUPFAM" id="SSF69796">
    <property type="entry name" value="Thymidylate synthase-complementing protein Thy1"/>
    <property type="match status" value="1"/>
</dbReference>
<evidence type="ECO:0008006" key="2">
    <source>
        <dbReference type="Google" id="ProtNLM"/>
    </source>
</evidence>
<dbReference type="PROSITE" id="PS51331">
    <property type="entry name" value="THYX"/>
    <property type="match status" value="1"/>
</dbReference>
<dbReference type="GO" id="GO:0050797">
    <property type="term" value="F:thymidylate synthase (FAD) activity"/>
    <property type="evidence" value="ECO:0007669"/>
    <property type="project" value="InterPro"/>
</dbReference>
<dbReference type="Gene3D" id="3.30.1360.170">
    <property type="match status" value="1"/>
</dbReference>
<name>A0A0F9GDI1_9ZZZZ</name>
<dbReference type="GO" id="GO:0004799">
    <property type="term" value="F:thymidylate synthase activity"/>
    <property type="evidence" value="ECO:0007669"/>
    <property type="project" value="TreeGrafter"/>
</dbReference>
<dbReference type="PANTHER" id="PTHR34934:SF1">
    <property type="entry name" value="FLAVIN-DEPENDENT THYMIDYLATE SYNTHASE"/>
    <property type="match status" value="1"/>
</dbReference>
<reference evidence="1" key="1">
    <citation type="journal article" date="2015" name="Nature">
        <title>Complex archaea that bridge the gap between prokaryotes and eukaryotes.</title>
        <authorList>
            <person name="Spang A."/>
            <person name="Saw J.H."/>
            <person name="Jorgensen S.L."/>
            <person name="Zaremba-Niedzwiedzka K."/>
            <person name="Martijn J."/>
            <person name="Lind A.E."/>
            <person name="van Eijk R."/>
            <person name="Schleper C."/>
            <person name="Guy L."/>
            <person name="Ettema T.J."/>
        </authorList>
    </citation>
    <scope>NUCLEOTIDE SEQUENCE</scope>
</reference>
<organism evidence="1">
    <name type="scientific">marine sediment metagenome</name>
    <dbReference type="NCBI Taxonomy" id="412755"/>
    <lineage>
        <taxon>unclassified sequences</taxon>
        <taxon>metagenomes</taxon>
        <taxon>ecological metagenomes</taxon>
    </lineage>
</organism>
<dbReference type="CDD" id="cd20175">
    <property type="entry name" value="ThyX"/>
    <property type="match status" value="1"/>
</dbReference>
<dbReference type="PANTHER" id="PTHR34934">
    <property type="entry name" value="FLAVIN-DEPENDENT THYMIDYLATE SYNTHASE"/>
    <property type="match status" value="1"/>
</dbReference>
<comment type="caution">
    <text evidence="1">The sequence shown here is derived from an EMBL/GenBank/DDBJ whole genome shotgun (WGS) entry which is preliminary data.</text>
</comment>